<dbReference type="AlphaFoldDB" id="A0A4P9YH14"/>
<dbReference type="GO" id="GO:0036064">
    <property type="term" value="C:ciliary basal body"/>
    <property type="evidence" value="ECO:0007669"/>
    <property type="project" value="TreeGrafter"/>
</dbReference>
<dbReference type="InterPro" id="IPR009602">
    <property type="entry name" value="CBAR/FAM92"/>
</dbReference>
<dbReference type="Proteomes" id="UP000281549">
    <property type="component" value="Unassembled WGS sequence"/>
</dbReference>
<reference evidence="2" key="1">
    <citation type="journal article" date="2018" name="Nat. Microbiol.">
        <title>Leveraging single-cell genomics to expand the fungal tree of life.</title>
        <authorList>
            <person name="Ahrendt S.R."/>
            <person name="Quandt C.A."/>
            <person name="Ciobanu D."/>
            <person name="Clum A."/>
            <person name="Salamov A."/>
            <person name="Andreopoulos B."/>
            <person name="Cheng J.F."/>
            <person name="Woyke T."/>
            <person name="Pelin A."/>
            <person name="Henrissat B."/>
            <person name="Reynolds N.K."/>
            <person name="Benny G.L."/>
            <person name="Smith M.E."/>
            <person name="James T.Y."/>
            <person name="Grigoriev I.V."/>
        </authorList>
    </citation>
    <scope>NUCLEOTIDE SEQUENCE [LARGE SCALE GENOMIC DNA]</scope>
    <source>
        <strain evidence="2">CSF55</strain>
    </source>
</reference>
<dbReference type="InterPro" id="IPR027267">
    <property type="entry name" value="AH/BAR_dom_sf"/>
</dbReference>
<dbReference type="Gene3D" id="1.20.1270.60">
    <property type="entry name" value="Arfaptin homology (AH) domain/BAR domain"/>
    <property type="match status" value="1"/>
</dbReference>
<name>A0A4P9YH14_ROZAC</name>
<dbReference type="PANTHER" id="PTHR21223">
    <property type="entry name" value="CBY1-INTERACTING BAR DOMAIN-CONTAINING PROTEIN HOMOLOG"/>
    <property type="match status" value="1"/>
</dbReference>
<dbReference type="GO" id="GO:0060271">
    <property type="term" value="P:cilium assembly"/>
    <property type="evidence" value="ECO:0007669"/>
    <property type="project" value="TreeGrafter"/>
</dbReference>
<dbReference type="PANTHER" id="PTHR21223:SF2">
    <property type="entry name" value="CBY1-INTERACTING BAR DOMAIN-CONTAINING PROTEIN HOMOLOG"/>
    <property type="match status" value="1"/>
</dbReference>
<evidence type="ECO:0000313" key="2">
    <source>
        <dbReference type="Proteomes" id="UP000281549"/>
    </source>
</evidence>
<protein>
    <submittedName>
        <fullName evidence="1">Uncharacterized protein</fullName>
    </submittedName>
</protein>
<gene>
    <name evidence="1" type="ORF">ROZALSC1DRAFT_29995</name>
</gene>
<organism evidence="1 2">
    <name type="scientific">Rozella allomycis (strain CSF55)</name>
    <dbReference type="NCBI Taxonomy" id="988480"/>
    <lineage>
        <taxon>Eukaryota</taxon>
        <taxon>Fungi</taxon>
        <taxon>Fungi incertae sedis</taxon>
        <taxon>Cryptomycota</taxon>
        <taxon>Cryptomycota incertae sedis</taxon>
        <taxon>Rozella</taxon>
    </lineage>
</organism>
<proteinExistence type="predicted"/>
<dbReference type="GO" id="GO:0035869">
    <property type="term" value="C:ciliary transition zone"/>
    <property type="evidence" value="ECO:0007669"/>
    <property type="project" value="TreeGrafter"/>
</dbReference>
<dbReference type="Pfam" id="PF06730">
    <property type="entry name" value="FAM92"/>
    <property type="match status" value="1"/>
</dbReference>
<evidence type="ECO:0000313" key="1">
    <source>
        <dbReference type="EMBL" id="RKP18302.1"/>
    </source>
</evidence>
<sequence length="189" mass="21829">RQGVLKNISDLETPNLNAALENVALAFDAVEQHRKIMIDRMDVRAKQNLHLYKIILAHKIIILKDELKLRENAVTKETKKQQALEKATIKSGIDKTKISQLELAGANQEVVHSNLALTEHVERFETQKMLDIKSILEEILYSEMVFHAKSLELYSEAKNILQAANIEEDIEYMNERLKFTHEEDLIKKQ</sequence>
<dbReference type="EMBL" id="ML005500">
    <property type="protein sequence ID" value="RKP18302.1"/>
    <property type="molecule type" value="Genomic_DNA"/>
</dbReference>
<accession>A0A4P9YH14</accession>
<feature type="non-terminal residue" evidence="1">
    <location>
        <position position="1"/>
    </location>
</feature>